<reference evidence="2" key="1">
    <citation type="journal article" date="2019" name="Int. J. Syst. Evol. Microbiol.">
        <title>The Global Catalogue of Microorganisms (GCM) 10K type strain sequencing project: providing services to taxonomists for standard genome sequencing and annotation.</title>
        <authorList>
            <consortium name="The Broad Institute Genomics Platform"/>
            <consortium name="The Broad Institute Genome Sequencing Center for Infectious Disease"/>
            <person name="Wu L."/>
            <person name="Ma J."/>
        </authorList>
    </citation>
    <scope>NUCLEOTIDE SEQUENCE [LARGE SCALE GENOMIC DNA]</scope>
    <source>
        <strain evidence="2">JCM 17110</strain>
    </source>
</reference>
<name>A0ABP6VI11_9GAMM</name>
<protein>
    <submittedName>
        <fullName evidence="1">Uncharacterized protein</fullName>
    </submittedName>
</protein>
<evidence type="ECO:0000313" key="2">
    <source>
        <dbReference type="Proteomes" id="UP001500795"/>
    </source>
</evidence>
<evidence type="ECO:0000313" key="1">
    <source>
        <dbReference type="EMBL" id="GAA3535895.1"/>
    </source>
</evidence>
<sequence>MNNVVFKGTLEICDLHAERLSWAMNTLSVPRPFTPEKLNQLTAIDMAVVDQFIVRFSKLPWAPNYYPAYWS</sequence>
<proteinExistence type="predicted"/>
<organism evidence="1 2">
    <name type="scientific">Zobellella aerophila</name>
    <dbReference type="NCBI Taxonomy" id="870480"/>
    <lineage>
        <taxon>Bacteria</taxon>
        <taxon>Pseudomonadati</taxon>
        <taxon>Pseudomonadota</taxon>
        <taxon>Gammaproteobacteria</taxon>
        <taxon>Aeromonadales</taxon>
        <taxon>Aeromonadaceae</taxon>
        <taxon>Zobellella</taxon>
    </lineage>
</organism>
<gene>
    <name evidence="1" type="ORF">GCM10022394_14380</name>
</gene>
<accession>A0ABP6VI11</accession>
<dbReference type="RefSeq" id="WP_344956282.1">
    <property type="nucleotide sequence ID" value="NZ_BAABCX010000001.1"/>
</dbReference>
<keyword evidence="2" id="KW-1185">Reference proteome</keyword>
<dbReference type="Proteomes" id="UP001500795">
    <property type="component" value="Unassembled WGS sequence"/>
</dbReference>
<dbReference type="EMBL" id="BAABCX010000001">
    <property type="protein sequence ID" value="GAA3535895.1"/>
    <property type="molecule type" value="Genomic_DNA"/>
</dbReference>
<comment type="caution">
    <text evidence="1">The sequence shown here is derived from an EMBL/GenBank/DDBJ whole genome shotgun (WGS) entry which is preliminary data.</text>
</comment>